<evidence type="ECO:0000256" key="1">
    <source>
        <dbReference type="ARBA" id="ARBA00004236"/>
    </source>
</evidence>
<feature type="domain" description="Multidrug resistance protein MdtA-like barrel-sandwich hybrid" evidence="7">
    <location>
        <begin position="79"/>
        <end position="221"/>
    </location>
</feature>
<evidence type="ECO:0000313" key="11">
    <source>
        <dbReference type="Proteomes" id="UP000183063"/>
    </source>
</evidence>
<evidence type="ECO:0000259" key="6">
    <source>
        <dbReference type="Pfam" id="PF25876"/>
    </source>
</evidence>
<dbReference type="NCBIfam" id="TIGR01730">
    <property type="entry name" value="RND_mfp"/>
    <property type="match status" value="1"/>
</dbReference>
<dbReference type="Pfam" id="PF25944">
    <property type="entry name" value="Beta-barrel_RND"/>
    <property type="match status" value="1"/>
</dbReference>
<dbReference type="GO" id="GO:0015562">
    <property type="term" value="F:efflux transmembrane transporter activity"/>
    <property type="evidence" value="ECO:0007669"/>
    <property type="project" value="TreeGrafter"/>
</dbReference>
<dbReference type="PANTHER" id="PTHR30469:SF36">
    <property type="entry name" value="BLL3903 PROTEIN"/>
    <property type="match status" value="1"/>
</dbReference>
<dbReference type="EMBL" id="FOCV01000024">
    <property type="protein sequence ID" value="SEO75470.1"/>
    <property type="molecule type" value="Genomic_DNA"/>
</dbReference>
<dbReference type="PANTHER" id="PTHR30469">
    <property type="entry name" value="MULTIDRUG RESISTANCE PROTEIN MDTA"/>
    <property type="match status" value="1"/>
</dbReference>
<dbReference type="Gene3D" id="2.40.50.100">
    <property type="match status" value="1"/>
</dbReference>
<dbReference type="PROSITE" id="PS51318">
    <property type="entry name" value="TAT"/>
    <property type="match status" value="1"/>
</dbReference>
<reference evidence="11" key="3">
    <citation type="submission" date="2016-10" db="EMBL/GenBank/DDBJ databases">
        <authorList>
            <person name="Wibberg D."/>
        </authorList>
    </citation>
    <scope>NUCLEOTIDE SEQUENCE [LARGE SCALE GENOMIC DNA]</scope>
</reference>
<dbReference type="AlphaFoldDB" id="A0A1H8S9R9"/>
<evidence type="ECO:0000256" key="2">
    <source>
        <dbReference type="ARBA" id="ARBA00009477"/>
    </source>
</evidence>
<comment type="similarity">
    <text evidence="2">Belongs to the membrane fusion protein (MFP) (TC 8.A.1) family.</text>
</comment>
<evidence type="ECO:0000256" key="4">
    <source>
        <dbReference type="ARBA" id="ARBA00022519"/>
    </source>
</evidence>
<dbReference type="STRING" id="501024.RTCCBAU85039_4740"/>
<evidence type="ECO:0000259" key="7">
    <source>
        <dbReference type="Pfam" id="PF25917"/>
    </source>
</evidence>
<dbReference type="RefSeq" id="WP_244541397.1">
    <property type="nucleotide sequence ID" value="NZ_FNXB01000032.1"/>
</dbReference>
<dbReference type="Gene3D" id="1.10.287.470">
    <property type="entry name" value="Helix hairpin bin"/>
    <property type="match status" value="1"/>
</dbReference>
<evidence type="ECO:0000256" key="5">
    <source>
        <dbReference type="ARBA" id="ARBA00023136"/>
    </source>
</evidence>
<dbReference type="Gene3D" id="2.40.420.20">
    <property type="match status" value="1"/>
</dbReference>
<dbReference type="InterPro" id="IPR058626">
    <property type="entry name" value="MdtA-like_b-barrel"/>
</dbReference>
<dbReference type="InterPro" id="IPR058625">
    <property type="entry name" value="MdtA-like_BSH"/>
</dbReference>
<organism evidence="9 11">
    <name type="scientific">Rhizobium tibeticum</name>
    <dbReference type="NCBI Taxonomy" id="501024"/>
    <lineage>
        <taxon>Bacteria</taxon>
        <taxon>Pseudomonadati</taxon>
        <taxon>Pseudomonadota</taxon>
        <taxon>Alphaproteobacteria</taxon>
        <taxon>Hyphomicrobiales</taxon>
        <taxon>Rhizobiaceae</taxon>
        <taxon>Rhizobium/Agrobacterium group</taxon>
        <taxon>Rhizobium</taxon>
    </lineage>
</organism>
<dbReference type="Proteomes" id="UP000183063">
    <property type="component" value="Unassembled WGS sequence"/>
</dbReference>
<dbReference type="Proteomes" id="UP000198939">
    <property type="component" value="Unassembled WGS sequence"/>
</dbReference>
<accession>A0A1H8S9R9</accession>
<dbReference type="GO" id="GO:1990281">
    <property type="term" value="C:efflux pump complex"/>
    <property type="evidence" value="ECO:0007669"/>
    <property type="project" value="TreeGrafter"/>
</dbReference>
<feature type="domain" description="Multidrug resistance protein MdtA-like beta-barrel" evidence="8">
    <location>
        <begin position="225"/>
        <end position="306"/>
    </location>
</feature>
<dbReference type="InterPro" id="IPR006311">
    <property type="entry name" value="TAT_signal"/>
</dbReference>
<dbReference type="SUPFAM" id="SSF111369">
    <property type="entry name" value="HlyD-like secretion proteins"/>
    <property type="match status" value="1"/>
</dbReference>
<keyword evidence="12" id="KW-1185">Reference proteome</keyword>
<gene>
    <name evidence="9" type="primary">mdtA_4</name>
    <name evidence="9" type="ORF">RTCCBAU85039_4740</name>
    <name evidence="10" type="ORF">SAMN05216228_10243</name>
</gene>
<dbReference type="Gene3D" id="2.40.30.170">
    <property type="match status" value="1"/>
</dbReference>
<keyword evidence="3" id="KW-1003">Cell membrane</keyword>
<reference evidence="10 12" key="1">
    <citation type="submission" date="2016-10" db="EMBL/GenBank/DDBJ databases">
        <authorList>
            <person name="Varghese N."/>
            <person name="Submissions S."/>
        </authorList>
    </citation>
    <scope>NUCLEOTIDE SEQUENCE [LARGE SCALE GENOMIC DNA]</scope>
    <source>
        <strain evidence="10 12">CGMCC 1.7071</strain>
    </source>
</reference>
<keyword evidence="5" id="KW-0472">Membrane</keyword>
<dbReference type="Pfam" id="PF25876">
    <property type="entry name" value="HH_MFP_RND"/>
    <property type="match status" value="1"/>
</dbReference>
<evidence type="ECO:0000313" key="12">
    <source>
        <dbReference type="Proteomes" id="UP000198939"/>
    </source>
</evidence>
<evidence type="ECO:0000313" key="9">
    <source>
        <dbReference type="EMBL" id="SEI12006.1"/>
    </source>
</evidence>
<feature type="domain" description="Multidrug resistance protein MdtA-like alpha-helical hairpin" evidence="6">
    <location>
        <begin position="120"/>
        <end position="188"/>
    </location>
</feature>
<evidence type="ECO:0000256" key="3">
    <source>
        <dbReference type="ARBA" id="ARBA00022475"/>
    </source>
</evidence>
<name>A0A1H8S9R9_9HYPH</name>
<protein>
    <submittedName>
        <fullName evidence="10">Membrane fusion protein, multidrug efflux system</fullName>
    </submittedName>
    <submittedName>
        <fullName evidence="9">Multidrug transporter MdtA</fullName>
    </submittedName>
</protein>
<reference evidence="9" key="2">
    <citation type="submission" date="2016-10" db="EMBL/GenBank/DDBJ databases">
        <authorList>
            <person name="de Groot N.N."/>
        </authorList>
    </citation>
    <scope>NUCLEOTIDE SEQUENCE [LARGE SCALE GENOMIC DNA]</scope>
    <source>
        <strain evidence="9">CCBAU85039</strain>
    </source>
</reference>
<comment type="subcellular location">
    <subcellularLocation>
        <location evidence="1">Cell membrane</location>
    </subcellularLocation>
</comment>
<dbReference type="Pfam" id="PF25917">
    <property type="entry name" value="BSH_RND"/>
    <property type="match status" value="1"/>
</dbReference>
<evidence type="ECO:0000259" key="8">
    <source>
        <dbReference type="Pfam" id="PF25944"/>
    </source>
</evidence>
<proteinExistence type="inferred from homology"/>
<dbReference type="InterPro" id="IPR058624">
    <property type="entry name" value="MdtA-like_HH"/>
</dbReference>
<evidence type="ECO:0000313" key="10">
    <source>
        <dbReference type="EMBL" id="SEO75470.1"/>
    </source>
</evidence>
<keyword evidence="4" id="KW-0997">Cell inner membrane</keyword>
<sequence>MTTIRTTAESRKHRRPALAAATVVLVVAGVSAASFWVAGPTAAAPTAVGPAVPVQVALPSVQEVPVYLDGLGTVQANYTVNITPRVDGELESVQFTEGQEVKKGDLLAIIDPRPYQAAADQAAAKIKEDQADLANAQYLLAKDEKLSQQQIVTQEAVEQQQSQVASVTAQLAEDQAAKEAADISLSYTEIRSPIDGRTGIRRVDMGNQVHTTDTTPIVTITQTQPISVMSTLREDDLSAVRDAMKSGPVEVIALSMDRSRTLATGMLSLIDNVIDQNSGTIRIKSTFENGDDALWPGQFVLLRVKQKTLHQAITIPSSALQRGADGFFVYVVDGNGNAAFRKVTPG</sequence>
<dbReference type="EMBL" id="FNXB01000032">
    <property type="protein sequence ID" value="SEI12006.1"/>
    <property type="molecule type" value="Genomic_DNA"/>
</dbReference>
<dbReference type="InterPro" id="IPR006143">
    <property type="entry name" value="RND_pump_MFP"/>
</dbReference>